<organism evidence="1 2">
    <name type="scientific">Agrobacterium deltaense NCPPB 1641</name>
    <dbReference type="NCBI Taxonomy" id="1183425"/>
    <lineage>
        <taxon>Bacteria</taxon>
        <taxon>Pseudomonadati</taxon>
        <taxon>Pseudomonadota</taxon>
        <taxon>Alphaproteobacteria</taxon>
        <taxon>Hyphomicrobiales</taxon>
        <taxon>Rhizobiaceae</taxon>
        <taxon>Rhizobium/Agrobacterium group</taxon>
        <taxon>Agrobacterium</taxon>
    </lineage>
</organism>
<accession>A0A1S7U768</accession>
<name>A0A1S7U768_9HYPH</name>
<gene>
    <name evidence="1" type="ORF">AGR7A_pAt10037</name>
</gene>
<dbReference type="Gene3D" id="3.60.15.10">
    <property type="entry name" value="Ribonuclease Z/Hydroxyacylglutathione hydrolase-like"/>
    <property type="match status" value="1"/>
</dbReference>
<dbReference type="AlphaFoldDB" id="A0A1S7U768"/>
<dbReference type="EMBL" id="FCNP01000048">
    <property type="protein sequence ID" value="CVI62659.1"/>
    <property type="molecule type" value="Genomic_DNA"/>
</dbReference>
<comment type="caution">
    <text evidence="1">The sequence shown here is derived from an EMBL/GenBank/DDBJ whole genome shotgun (WGS) entry which is preliminary data.</text>
</comment>
<evidence type="ECO:0000313" key="1">
    <source>
        <dbReference type="EMBL" id="CVI62659.1"/>
    </source>
</evidence>
<dbReference type="Proteomes" id="UP000192140">
    <property type="component" value="Unassembled WGS sequence"/>
</dbReference>
<dbReference type="InterPro" id="IPR036866">
    <property type="entry name" value="RibonucZ/Hydroxyglut_hydro"/>
</dbReference>
<keyword evidence="2" id="KW-1185">Reference proteome</keyword>
<evidence type="ECO:0000313" key="2">
    <source>
        <dbReference type="Proteomes" id="UP000192140"/>
    </source>
</evidence>
<reference evidence="1" key="1">
    <citation type="submission" date="2016-01" db="EMBL/GenBank/DDBJ databases">
        <authorList>
            <person name="Regsiter A."/>
            <person name="william w."/>
        </authorList>
    </citation>
    <scope>NUCLEOTIDE SEQUENCE</scope>
    <source>
        <strain evidence="1">NCPPB 1641</strain>
    </source>
</reference>
<sequence>MRSRYNLTIVERTWQLAELADRGSWLISTHMPFRPVGRVAASGNLFRWVPAWWDY</sequence>
<protein>
    <submittedName>
        <fullName evidence="1">Uncharacterized protein</fullName>
    </submittedName>
</protein>
<proteinExistence type="predicted"/>